<evidence type="ECO:0000313" key="1">
    <source>
        <dbReference type="EnsemblMetazoa" id="ACUA000407-PA"/>
    </source>
</evidence>
<dbReference type="EMBL" id="AXCM01002029">
    <property type="status" value="NOT_ANNOTATED_CDS"/>
    <property type="molecule type" value="Genomic_DNA"/>
</dbReference>
<keyword evidence="2" id="KW-1185">Reference proteome</keyword>
<reference evidence="2" key="1">
    <citation type="submission" date="2013-09" db="EMBL/GenBank/DDBJ databases">
        <title>The Genome Sequence of Anopheles culicifacies species A.</title>
        <authorList>
            <consortium name="The Broad Institute Genomics Platform"/>
            <person name="Neafsey D.E."/>
            <person name="Besansky N."/>
            <person name="Howell P."/>
            <person name="Walton C."/>
            <person name="Young S.K."/>
            <person name="Zeng Q."/>
            <person name="Gargeya S."/>
            <person name="Fitzgerald M."/>
            <person name="Haas B."/>
            <person name="Abouelleil A."/>
            <person name="Allen A.W."/>
            <person name="Alvarado L."/>
            <person name="Arachchi H.M."/>
            <person name="Berlin A.M."/>
            <person name="Chapman S.B."/>
            <person name="Gainer-Dewar J."/>
            <person name="Goldberg J."/>
            <person name="Griggs A."/>
            <person name="Gujja S."/>
            <person name="Hansen M."/>
            <person name="Howarth C."/>
            <person name="Imamovic A."/>
            <person name="Ireland A."/>
            <person name="Larimer J."/>
            <person name="McCowan C."/>
            <person name="Murphy C."/>
            <person name="Pearson M."/>
            <person name="Poon T.W."/>
            <person name="Priest M."/>
            <person name="Roberts A."/>
            <person name="Saif S."/>
            <person name="Shea T."/>
            <person name="Sisk P."/>
            <person name="Sykes S."/>
            <person name="Wortman J."/>
            <person name="Nusbaum C."/>
            <person name="Birren B."/>
        </authorList>
    </citation>
    <scope>NUCLEOTIDE SEQUENCE [LARGE SCALE GENOMIC DNA]</scope>
    <source>
        <strain evidence="2">A-37</strain>
    </source>
</reference>
<name>A0A182LRV3_9DIPT</name>
<organism evidence="1 2">
    <name type="scientific">Anopheles culicifacies</name>
    <dbReference type="NCBI Taxonomy" id="139723"/>
    <lineage>
        <taxon>Eukaryota</taxon>
        <taxon>Metazoa</taxon>
        <taxon>Ecdysozoa</taxon>
        <taxon>Arthropoda</taxon>
        <taxon>Hexapoda</taxon>
        <taxon>Insecta</taxon>
        <taxon>Pterygota</taxon>
        <taxon>Neoptera</taxon>
        <taxon>Endopterygota</taxon>
        <taxon>Diptera</taxon>
        <taxon>Nematocera</taxon>
        <taxon>Culicoidea</taxon>
        <taxon>Culicidae</taxon>
        <taxon>Anophelinae</taxon>
        <taxon>Anopheles</taxon>
        <taxon>culicifacies species complex</taxon>
    </lineage>
</organism>
<accession>A0A182LRV3</accession>
<proteinExistence type="predicted"/>
<dbReference type="EnsemblMetazoa" id="ACUA000407-RA">
    <property type="protein sequence ID" value="ACUA000407-PA"/>
    <property type="gene ID" value="ACUA000407"/>
</dbReference>
<protein>
    <submittedName>
        <fullName evidence="1">Uncharacterized protein</fullName>
    </submittedName>
</protein>
<sequence length="301" mass="32635">MSIFESGLYSLRVQLRTHLGRQQIRPAHVRHLAQALEALLDEGVGAFRAAEQYSNNTSPLRQVAPARERTQVPERVRVILARGQHQPTQGGHPRVQAGLPVSLPVRPAALARAVQMGTVVAALVGLPGLRQCGRCVAPRVPALEVVVPTVMMAGRFGRVERHPAGDPSVQPDAQQVGLGRARLLWTAAALVGTAAGRSGGGGAADRHRAAAVIALPRPGRIALAASARLHRFDLQRVVTAGAVGRCWRETRISYTSCTVPHPTNRKHTRQAYNKNARINRQDDSVEMEHGKWSLMYNSLIE</sequence>
<dbReference type="Proteomes" id="UP000075883">
    <property type="component" value="Unassembled WGS sequence"/>
</dbReference>
<dbReference type="VEuPathDB" id="VectorBase:ACUA000407"/>
<reference evidence="1" key="2">
    <citation type="submission" date="2020-05" db="UniProtKB">
        <authorList>
            <consortium name="EnsemblMetazoa"/>
        </authorList>
    </citation>
    <scope>IDENTIFICATION</scope>
    <source>
        <strain evidence="1">A-37</strain>
    </source>
</reference>
<evidence type="ECO:0000313" key="2">
    <source>
        <dbReference type="Proteomes" id="UP000075883"/>
    </source>
</evidence>
<dbReference type="AlphaFoldDB" id="A0A182LRV3"/>